<dbReference type="Proteomes" id="UP000292686">
    <property type="component" value="Unassembled WGS sequence"/>
</dbReference>
<accession>A0A4Q2MA65</accession>
<gene>
    <name evidence="2" type="ORF">BJ972_001848</name>
    <name evidence="3" type="ORF">ESP50_07205</name>
</gene>
<evidence type="ECO:0000313" key="3">
    <source>
        <dbReference type="EMBL" id="RXZ86842.1"/>
    </source>
</evidence>
<dbReference type="EMBL" id="SDPM01000003">
    <property type="protein sequence ID" value="RXZ86842.1"/>
    <property type="molecule type" value="Genomic_DNA"/>
</dbReference>
<reference evidence="3 4" key="1">
    <citation type="submission" date="2019-01" db="EMBL/GenBank/DDBJ databases">
        <title>Agromyces.</title>
        <authorList>
            <person name="Li J."/>
        </authorList>
    </citation>
    <scope>NUCLEOTIDE SEQUENCE [LARGE SCALE GENOMIC DNA]</scope>
    <source>
        <strain evidence="3 4">DSM 23870</strain>
    </source>
</reference>
<evidence type="ECO:0000313" key="2">
    <source>
        <dbReference type="EMBL" id="NYD67329.1"/>
    </source>
</evidence>
<evidence type="ECO:0000256" key="1">
    <source>
        <dbReference type="SAM" id="SignalP"/>
    </source>
</evidence>
<protein>
    <recommendedName>
        <fullName evidence="6">Lipoprotein</fullName>
    </recommendedName>
</protein>
<name>A0A4Q2MA65_9MICO</name>
<comment type="caution">
    <text evidence="3">The sequence shown here is derived from an EMBL/GenBank/DDBJ whole genome shotgun (WGS) entry which is preliminary data.</text>
</comment>
<sequence length="138" mass="14979">MISRRRLPLLGAAGLAALTLTGCTIAQDVLQVGQREFTYETAADADASRESFRFQGFLPEDATDVRLLAQLDGHAAVMRWTSPTSFTSAHCVEEPVTSEPDLDADWSLDALPSEGLVCGSWTVVQSGDVHLAWRAEQE</sequence>
<evidence type="ECO:0000313" key="5">
    <source>
        <dbReference type="Proteomes" id="UP000581087"/>
    </source>
</evidence>
<feature type="chain" id="PRO_5036119119" description="Lipoprotein" evidence="1">
    <location>
        <begin position="27"/>
        <end position="138"/>
    </location>
</feature>
<dbReference type="OrthoDB" id="5120044at2"/>
<keyword evidence="1" id="KW-0732">Signal</keyword>
<dbReference type="Proteomes" id="UP000581087">
    <property type="component" value="Unassembled WGS sequence"/>
</dbReference>
<dbReference type="AlphaFoldDB" id="A0A4Q2MA65"/>
<organism evidence="3 4">
    <name type="scientific">Agromyces atrinae</name>
    <dbReference type="NCBI Taxonomy" id="592376"/>
    <lineage>
        <taxon>Bacteria</taxon>
        <taxon>Bacillati</taxon>
        <taxon>Actinomycetota</taxon>
        <taxon>Actinomycetes</taxon>
        <taxon>Micrococcales</taxon>
        <taxon>Microbacteriaceae</taxon>
        <taxon>Agromyces</taxon>
    </lineage>
</organism>
<dbReference type="RefSeq" id="WP_129173575.1">
    <property type="nucleotide sequence ID" value="NZ_JACCBI010000001.1"/>
</dbReference>
<dbReference type="EMBL" id="JACCBI010000001">
    <property type="protein sequence ID" value="NYD67329.1"/>
    <property type="molecule type" value="Genomic_DNA"/>
</dbReference>
<dbReference type="PROSITE" id="PS51257">
    <property type="entry name" value="PROKAR_LIPOPROTEIN"/>
    <property type="match status" value="1"/>
</dbReference>
<proteinExistence type="predicted"/>
<evidence type="ECO:0008006" key="6">
    <source>
        <dbReference type="Google" id="ProtNLM"/>
    </source>
</evidence>
<reference evidence="2 5" key="2">
    <citation type="submission" date="2020-07" db="EMBL/GenBank/DDBJ databases">
        <title>Sequencing the genomes of 1000 actinobacteria strains.</title>
        <authorList>
            <person name="Klenk H.-P."/>
        </authorList>
    </citation>
    <scope>NUCLEOTIDE SEQUENCE [LARGE SCALE GENOMIC DNA]</scope>
    <source>
        <strain evidence="2 5">DSM 23870</strain>
    </source>
</reference>
<feature type="signal peptide" evidence="1">
    <location>
        <begin position="1"/>
        <end position="26"/>
    </location>
</feature>
<evidence type="ECO:0000313" key="4">
    <source>
        <dbReference type="Proteomes" id="UP000292686"/>
    </source>
</evidence>
<keyword evidence="4" id="KW-1185">Reference proteome</keyword>